<dbReference type="Proteomes" id="UP000228945">
    <property type="component" value="Chromosome"/>
</dbReference>
<name>A0A2D2ATR8_9CAUL</name>
<reference evidence="2 3" key="1">
    <citation type="submission" date="2017-10" db="EMBL/GenBank/DDBJ databases">
        <title>Genome sequence of Caulobacter mirabilis FWC38.</title>
        <authorList>
            <person name="Fiebig A."/>
            <person name="Crosson S."/>
        </authorList>
    </citation>
    <scope>NUCLEOTIDE SEQUENCE [LARGE SCALE GENOMIC DNA]</scope>
    <source>
        <strain evidence="2 3">FWC 38</strain>
    </source>
</reference>
<evidence type="ECO:0000313" key="2">
    <source>
        <dbReference type="EMBL" id="ATQ41355.1"/>
    </source>
</evidence>
<keyword evidence="3" id="KW-1185">Reference proteome</keyword>
<dbReference type="Gene3D" id="3.90.1200.10">
    <property type="match status" value="1"/>
</dbReference>
<dbReference type="CDD" id="cd05154">
    <property type="entry name" value="ACAD10_11_N-like"/>
    <property type="match status" value="1"/>
</dbReference>
<dbReference type="InterPro" id="IPR002575">
    <property type="entry name" value="Aminoglycoside_PTrfase"/>
</dbReference>
<feature type="domain" description="Aminoglycoside phosphotransferase" evidence="1">
    <location>
        <begin position="62"/>
        <end position="293"/>
    </location>
</feature>
<dbReference type="Pfam" id="PF01636">
    <property type="entry name" value="APH"/>
    <property type="match status" value="1"/>
</dbReference>
<sequence>MASESALPSVRSIKLSNCLKSRDHKVRKVETAVDLAALAAWMDSVGQGSGAIEDAVLLAGGTQNILLKFSRAGRTYVLRRPPPHLRANSNETMRREARVLAALAGTDVPHPGLIAACPDETVLGAAFYLMAPVDGFNAASGLPPLHASSEAARRRMGLSMVEAIAALGALDYRAVGLEGFGKPDNFLSRQVARWKGQLDSYAEFDGWTGPGEIPGVDRVAAWLDAHCPARFQPGILHGDYHLGNVMFRHDSPELAAIVDWELSTIGDPLIDLGWLVATWPETDDPAVEDVAVRPWKGFPSADELVEHYRARTTRDLSAVDWYAVLACYKLGIILEGTHARACAGRAPKATGDLLHAKTIGLFQRALRRIG</sequence>
<dbReference type="InterPro" id="IPR041726">
    <property type="entry name" value="ACAD10_11_N"/>
</dbReference>
<proteinExistence type="predicted"/>
<dbReference type="KEGG" id="cmb:CSW64_02460"/>
<dbReference type="AlphaFoldDB" id="A0A2D2ATR8"/>
<dbReference type="InterPro" id="IPR011009">
    <property type="entry name" value="Kinase-like_dom_sf"/>
</dbReference>
<accession>A0A2D2ATR8</accession>
<keyword evidence="2" id="KW-0808">Transferase</keyword>
<dbReference type="GO" id="GO:0016740">
    <property type="term" value="F:transferase activity"/>
    <property type="evidence" value="ECO:0007669"/>
    <property type="project" value="UniProtKB-KW"/>
</dbReference>
<dbReference type="OrthoDB" id="3806873at2"/>
<dbReference type="EMBL" id="CP024201">
    <property type="protein sequence ID" value="ATQ41355.1"/>
    <property type="molecule type" value="Genomic_DNA"/>
</dbReference>
<dbReference type="InterPro" id="IPR051678">
    <property type="entry name" value="AGP_Transferase"/>
</dbReference>
<evidence type="ECO:0000313" key="3">
    <source>
        <dbReference type="Proteomes" id="UP000228945"/>
    </source>
</evidence>
<dbReference type="Gene3D" id="3.30.200.20">
    <property type="entry name" value="Phosphorylase Kinase, domain 1"/>
    <property type="match status" value="1"/>
</dbReference>
<dbReference type="PANTHER" id="PTHR21310">
    <property type="entry name" value="AMINOGLYCOSIDE PHOSPHOTRANSFERASE-RELATED-RELATED"/>
    <property type="match status" value="1"/>
</dbReference>
<protein>
    <submittedName>
        <fullName evidence="2">Phosphotransferase family protein</fullName>
    </submittedName>
</protein>
<dbReference type="PANTHER" id="PTHR21310:SF40">
    <property type="entry name" value="AMINOGLYCOSIDE PHOSPHOTRANSFERASE DOMAIN-CONTAINING PROTEIN-RELATED"/>
    <property type="match status" value="1"/>
</dbReference>
<dbReference type="SUPFAM" id="SSF56112">
    <property type="entry name" value="Protein kinase-like (PK-like)"/>
    <property type="match status" value="1"/>
</dbReference>
<evidence type="ECO:0000259" key="1">
    <source>
        <dbReference type="Pfam" id="PF01636"/>
    </source>
</evidence>
<organism evidence="2 3">
    <name type="scientific">Caulobacter mirabilis</name>
    <dbReference type="NCBI Taxonomy" id="69666"/>
    <lineage>
        <taxon>Bacteria</taxon>
        <taxon>Pseudomonadati</taxon>
        <taxon>Pseudomonadota</taxon>
        <taxon>Alphaproteobacteria</taxon>
        <taxon>Caulobacterales</taxon>
        <taxon>Caulobacteraceae</taxon>
        <taxon>Caulobacter</taxon>
    </lineage>
</organism>
<gene>
    <name evidence="2" type="ORF">CSW64_02460</name>
</gene>